<dbReference type="InterPro" id="IPR025232">
    <property type="entry name" value="DUF4174"/>
</dbReference>
<dbReference type="Proteomes" id="UP000533900">
    <property type="component" value="Unassembled WGS sequence"/>
</dbReference>
<evidence type="ECO:0000259" key="2">
    <source>
        <dbReference type="Pfam" id="PF13778"/>
    </source>
</evidence>
<keyword evidence="4" id="KW-1185">Reference proteome</keyword>
<name>A0A842ILZ8_9FLAO</name>
<organism evidence="3 4">
    <name type="scientific">Winogradskyella flava</name>
    <dbReference type="NCBI Taxonomy" id="1884876"/>
    <lineage>
        <taxon>Bacteria</taxon>
        <taxon>Pseudomonadati</taxon>
        <taxon>Bacteroidota</taxon>
        <taxon>Flavobacteriia</taxon>
        <taxon>Flavobacteriales</taxon>
        <taxon>Flavobacteriaceae</taxon>
        <taxon>Winogradskyella</taxon>
    </lineage>
</organism>
<feature type="domain" description="DUF4174" evidence="2">
    <location>
        <begin position="21"/>
        <end position="136"/>
    </location>
</feature>
<protein>
    <submittedName>
        <fullName evidence="3">DUF4174 domain-containing protein</fullName>
    </submittedName>
</protein>
<sequence length="141" mass="16327">MKYLILIAVLSVSAISNSQELEKYKWSNRILLVVSKTETFNKAELQIKNLLLKPKELSERKLLIYRIHPNTYRIENSNDSDWIINSKLYKTYNAKDDEFKMVLIGLDGGIKLSQNDVLSTEALFSKIDSMPMRASELKNKQ</sequence>
<dbReference type="Pfam" id="PF13778">
    <property type="entry name" value="DUF4174"/>
    <property type="match status" value="1"/>
</dbReference>
<evidence type="ECO:0000313" key="4">
    <source>
        <dbReference type="Proteomes" id="UP000533900"/>
    </source>
</evidence>
<accession>A0A842ILZ8</accession>
<proteinExistence type="predicted"/>
<reference evidence="3" key="1">
    <citation type="submission" date="2020-08" db="EMBL/GenBank/DDBJ databases">
        <title>Winogradskyella ouciana sp. nov., isolated from the hadal seawater of the Mariana Trench.</title>
        <authorList>
            <person name="He X."/>
        </authorList>
    </citation>
    <scope>NUCLEOTIDE SEQUENCE [LARGE SCALE GENOMIC DNA]</scope>
    <source>
        <strain evidence="3">KCTC 52348</strain>
    </source>
</reference>
<dbReference type="AlphaFoldDB" id="A0A842ILZ8"/>
<evidence type="ECO:0000256" key="1">
    <source>
        <dbReference type="ARBA" id="ARBA00022729"/>
    </source>
</evidence>
<dbReference type="RefSeq" id="WP_185787945.1">
    <property type="nucleotide sequence ID" value="NZ_JACLCP010000001.1"/>
</dbReference>
<comment type="caution">
    <text evidence="3">The sequence shown here is derived from an EMBL/GenBank/DDBJ whole genome shotgun (WGS) entry which is preliminary data.</text>
</comment>
<gene>
    <name evidence="3" type="ORF">H7F21_04095</name>
</gene>
<evidence type="ECO:0000313" key="3">
    <source>
        <dbReference type="EMBL" id="MBC2844262.1"/>
    </source>
</evidence>
<dbReference type="EMBL" id="JACLCP010000001">
    <property type="protein sequence ID" value="MBC2844262.1"/>
    <property type="molecule type" value="Genomic_DNA"/>
</dbReference>
<keyword evidence="1" id="KW-0732">Signal</keyword>